<evidence type="ECO:0000256" key="1">
    <source>
        <dbReference type="SAM" id="MobiDB-lite"/>
    </source>
</evidence>
<organism evidence="2 3">
    <name type="scientific">Pleurodeles waltl</name>
    <name type="common">Iberian ribbed newt</name>
    <dbReference type="NCBI Taxonomy" id="8319"/>
    <lineage>
        <taxon>Eukaryota</taxon>
        <taxon>Metazoa</taxon>
        <taxon>Chordata</taxon>
        <taxon>Craniata</taxon>
        <taxon>Vertebrata</taxon>
        <taxon>Euteleostomi</taxon>
        <taxon>Amphibia</taxon>
        <taxon>Batrachia</taxon>
        <taxon>Caudata</taxon>
        <taxon>Salamandroidea</taxon>
        <taxon>Salamandridae</taxon>
        <taxon>Pleurodelinae</taxon>
        <taxon>Pleurodeles</taxon>
    </lineage>
</organism>
<accession>A0AAV7MB52</accession>
<feature type="region of interest" description="Disordered" evidence="1">
    <location>
        <begin position="76"/>
        <end position="99"/>
    </location>
</feature>
<reference evidence="2" key="1">
    <citation type="journal article" date="2022" name="bioRxiv">
        <title>Sequencing and chromosome-scale assembly of the giantPleurodeles waltlgenome.</title>
        <authorList>
            <person name="Brown T."/>
            <person name="Elewa A."/>
            <person name="Iarovenko S."/>
            <person name="Subramanian E."/>
            <person name="Araus A.J."/>
            <person name="Petzold A."/>
            <person name="Susuki M."/>
            <person name="Suzuki K.-i.T."/>
            <person name="Hayashi T."/>
            <person name="Toyoda A."/>
            <person name="Oliveira C."/>
            <person name="Osipova E."/>
            <person name="Leigh N.D."/>
            <person name="Simon A."/>
            <person name="Yun M.H."/>
        </authorList>
    </citation>
    <scope>NUCLEOTIDE SEQUENCE</scope>
    <source>
        <strain evidence="2">20211129_DDA</strain>
        <tissue evidence="2">Liver</tissue>
    </source>
</reference>
<evidence type="ECO:0000313" key="3">
    <source>
        <dbReference type="Proteomes" id="UP001066276"/>
    </source>
</evidence>
<dbReference type="Proteomes" id="UP001066276">
    <property type="component" value="Chromosome 10"/>
</dbReference>
<protein>
    <submittedName>
        <fullName evidence="2">Uncharacterized protein</fullName>
    </submittedName>
</protein>
<feature type="compositionally biased region" description="Low complexity" evidence="1">
    <location>
        <begin position="1"/>
        <end position="16"/>
    </location>
</feature>
<keyword evidence="3" id="KW-1185">Reference proteome</keyword>
<feature type="compositionally biased region" description="Basic and acidic residues" evidence="1">
    <location>
        <begin position="28"/>
        <end position="40"/>
    </location>
</feature>
<dbReference type="AlphaFoldDB" id="A0AAV7MB52"/>
<evidence type="ECO:0000313" key="2">
    <source>
        <dbReference type="EMBL" id="KAJ1100732.1"/>
    </source>
</evidence>
<proteinExistence type="predicted"/>
<sequence>MGAGAAASRRAAAHRSLPAPGATPPGDSTRRPKPTHDVRQQARGSKRSFCLPKNRKLIPCTAPWDRKWRSAVVPLGGAAAEASRRRRERPCACPGDAQR</sequence>
<gene>
    <name evidence="2" type="ORF">NDU88_005813</name>
</gene>
<name>A0AAV7MB52_PLEWA</name>
<feature type="region of interest" description="Disordered" evidence="1">
    <location>
        <begin position="1"/>
        <end position="49"/>
    </location>
</feature>
<dbReference type="EMBL" id="JANPWB010000014">
    <property type="protein sequence ID" value="KAJ1100732.1"/>
    <property type="molecule type" value="Genomic_DNA"/>
</dbReference>
<comment type="caution">
    <text evidence="2">The sequence shown here is derived from an EMBL/GenBank/DDBJ whole genome shotgun (WGS) entry which is preliminary data.</text>
</comment>